<dbReference type="RefSeq" id="WP_185817825.1">
    <property type="nucleotide sequence ID" value="NZ_CP090311.1"/>
</dbReference>
<name>A0A7X1G9G2_9PSED</name>
<protein>
    <submittedName>
        <fullName evidence="2">RHS repeat-associated core domain-containing protein</fullName>
    </submittedName>
</protein>
<dbReference type="SUPFAM" id="SSF56399">
    <property type="entry name" value="ADP-ribosylation"/>
    <property type="match status" value="1"/>
</dbReference>
<dbReference type="Proteomes" id="UP000526003">
    <property type="component" value="Unassembled WGS sequence"/>
</dbReference>
<feature type="region of interest" description="Disordered" evidence="1">
    <location>
        <begin position="195"/>
        <end position="307"/>
    </location>
</feature>
<dbReference type="EMBL" id="JACMYG010000001">
    <property type="protein sequence ID" value="MBC2688322.1"/>
    <property type="molecule type" value="Genomic_DNA"/>
</dbReference>
<organism evidence="2 3">
    <name type="scientific">Pseudomonas kielensis</name>
    <dbReference type="NCBI Taxonomy" id="2762577"/>
    <lineage>
        <taxon>Bacteria</taxon>
        <taxon>Pseudomonadati</taxon>
        <taxon>Pseudomonadota</taxon>
        <taxon>Gammaproteobacteria</taxon>
        <taxon>Pseudomonadales</taxon>
        <taxon>Pseudomonadaceae</taxon>
        <taxon>Pseudomonas</taxon>
    </lineage>
</organism>
<evidence type="ECO:0000313" key="2">
    <source>
        <dbReference type="EMBL" id="MBC2688322.1"/>
    </source>
</evidence>
<reference evidence="2 3" key="1">
    <citation type="submission" date="2020-08" db="EMBL/GenBank/DDBJ databases">
        <title>Pseudomonas sp. nov.</title>
        <authorList>
            <person name="Gieschler S."/>
            <person name="Fiedler G."/>
            <person name="Brinks E."/>
            <person name="Boehnlein C."/>
            <person name="Franz C.M.A.P."/>
            <person name="Kabisch J."/>
        </authorList>
    </citation>
    <scope>NUCLEOTIDE SEQUENCE [LARGE SCALE GENOMIC DNA]</scope>
    <source>
        <strain evidence="2 3">MBT-1</strain>
    </source>
</reference>
<feature type="compositionally biased region" description="Polar residues" evidence="1">
    <location>
        <begin position="234"/>
        <end position="246"/>
    </location>
</feature>
<dbReference type="Gene3D" id="2.180.10.10">
    <property type="entry name" value="RHS repeat-associated core"/>
    <property type="match status" value="1"/>
</dbReference>
<evidence type="ECO:0000313" key="3">
    <source>
        <dbReference type="Proteomes" id="UP000526003"/>
    </source>
</evidence>
<dbReference type="NCBIfam" id="TIGR03696">
    <property type="entry name" value="Rhs_assc_core"/>
    <property type="match status" value="1"/>
</dbReference>
<evidence type="ECO:0000256" key="1">
    <source>
        <dbReference type="SAM" id="MobiDB-lite"/>
    </source>
</evidence>
<feature type="compositionally biased region" description="Polar residues" evidence="1">
    <location>
        <begin position="279"/>
        <end position="299"/>
    </location>
</feature>
<proteinExistence type="predicted"/>
<gene>
    <name evidence="2" type="ORF">H7995_00760</name>
</gene>
<sequence length="307" mass="33407">MTHSRSARNDGSRQARTLLLAADNKHSIIAEITRDRTTPIAYSPYGQQSGQQTVTTGLGFNGELREVQLRGYLLGNGYRAYNLILMRFHSPDSWSPFGRGGLNAYTYCVGDPVNFSDPTGHIKLPGLFRGPRTSLARASSTSSVTPLVPRTPEPASTAIPLTSPANQMQMGISNPNFPGRATRPTMPLLARKHSGETTRSFRDHAIRSEAPPPIPPKRQLPRFNDTGGQVGILSPNQKPGEPSSSREIWKSTPYEPPLAPVPPPRTLPSGATREYSVTYDLSGNPTQRSVQKASLSTIQGKIRARGE</sequence>
<dbReference type="AlphaFoldDB" id="A0A7X1G9G2"/>
<comment type="caution">
    <text evidence="2">The sequence shown here is derived from an EMBL/GenBank/DDBJ whole genome shotgun (WGS) entry which is preliminary data.</text>
</comment>
<dbReference type="InterPro" id="IPR022385">
    <property type="entry name" value="Rhs_assc_core"/>
</dbReference>
<accession>A0A7X1G9G2</accession>
<feature type="compositionally biased region" description="Basic and acidic residues" evidence="1">
    <location>
        <begin position="195"/>
        <end position="207"/>
    </location>
</feature>
<keyword evidence="3" id="KW-1185">Reference proteome</keyword>
<feature type="compositionally biased region" description="Pro residues" evidence="1">
    <location>
        <begin position="254"/>
        <end position="266"/>
    </location>
</feature>